<evidence type="ECO:0000313" key="2">
    <source>
        <dbReference type="EMBL" id="GEP31301.1"/>
    </source>
</evidence>
<dbReference type="EMBL" id="BKAD01000028">
    <property type="protein sequence ID" value="GEP31301.1"/>
    <property type="molecule type" value="Genomic_DNA"/>
</dbReference>
<dbReference type="GO" id="GO:0006355">
    <property type="term" value="P:regulation of DNA-templated transcription"/>
    <property type="evidence" value="ECO:0007669"/>
    <property type="project" value="InterPro"/>
</dbReference>
<accession>A0A512LAY5</accession>
<protein>
    <recommendedName>
        <fullName evidence="1">Ribbon-helix-helix protein CopG domain-containing protein</fullName>
    </recommendedName>
</protein>
<keyword evidence="3" id="KW-1185">Reference proteome</keyword>
<dbReference type="Pfam" id="PF01402">
    <property type="entry name" value="RHH_1"/>
    <property type="match status" value="1"/>
</dbReference>
<reference evidence="2 3" key="1">
    <citation type="submission" date="2019-07" db="EMBL/GenBank/DDBJ databases">
        <title>Whole genome shotgun sequence of Thiobacillus plumbophilus NBRC 107929.</title>
        <authorList>
            <person name="Hosoyama A."/>
            <person name="Uohara A."/>
            <person name="Ohji S."/>
            <person name="Ichikawa N."/>
        </authorList>
    </citation>
    <scope>NUCLEOTIDE SEQUENCE [LARGE SCALE GENOMIC DNA]</scope>
    <source>
        <strain evidence="2 3">NBRC 107929</strain>
    </source>
</reference>
<sequence>MATSIRLDPEIEQRLDHLAAQTGRTKAYYLRELIANGLKDLEDHYLAAATMERIRKGEERVFTLEEVERNLGLAD</sequence>
<dbReference type="InterPro" id="IPR002145">
    <property type="entry name" value="CopG"/>
</dbReference>
<dbReference type="SUPFAM" id="SSF47598">
    <property type="entry name" value="Ribbon-helix-helix"/>
    <property type="match status" value="1"/>
</dbReference>
<gene>
    <name evidence="2" type="ORF">TPL01_24390</name>
</gene>
<dbReference type="OrthoDB" id="9812023at2"/>
<dbReference type="Proteomes" id="UP000321337">
    <property type="component" value="Unassembled WGS sequence"/>
</dbReference>
<organism evidence="2 3">
    <name type="scientific">Sulfuriferula plumbiphila</name>
    <dbReference type="NCBI Taxonomy" id="171865"/>
    <lineage>
        <taxon>Bacteria</taxon>
        <taxon>Pseudomonadati</taxon>
        <taxon>Pseudomonadota</taxon>
        <taxon>Betaproteobacteria</taxon>
        <taxon>Nitrosomonadales</taxon>
        <taxon>Sulfuricellaceae</taxon>
        <taxon>Sulfuriferula</taxon>
    </lineage>
</organism>
<feature type="domain" description="Ribbon-helix-helix protein CopG" evidence="1">
    <location>
        <begin position="2"/>
        <end position="39"/>
    </location>
</feature>
<dbReference type="RefSeq" id="WP_147074160.1">
    <property type="nucleotide sequence ID" value="NZ_AP021884.1"/>
</dbReference>
<evidence type="ECO:0000313" key="3">
    <source>
        <dbReference type="Proteomes" id="UP000321337"/>
    </source>
</evidence>
<dbReference type="AlphaFoldDB" id="A0A512LAY5"/>
<proteinExistence type="predicted"/>
<dbReference type="InterPro" id="IPR010985">
    <property type="entry name" value="Ribbon_hlx_hlx"/>
</dbReference>
<comment type="caution">
    <text evidence="2">The sequence shown here is derived from an EMBL/GenBank/DDBJ whole genome shotgun (WGS) entry which is preliminary data.</text>
</comment>
<name>A0A512LAY5_9PROT</name>
<evidence type="ECO:0000259" key="1">
    <source>
        <dbReference type="Pfam" id="PF01402"/>
    </source>
</evidence>